<evidence type="ECO:0000313" key="9">
    <source>
        <dbReference type="EMBL" id="CAG7718808.1"/>
    </source>
</evidence>
<dbReference type="AlphaFoldDB" id="A0A8J2K374"/>
<keyword evidence="3" id="KW-0645">Protease</keyword>
<evidence type="ECO:0000256" key="1">
    <source>
        <dbReference type="ARBA" id="ARBA00004613"/>
    </source>
</evidence>
<evidence type="ECO:0000259" key="8">
    <source>
        <dbReference type="PROSITE" id="PS50240"/>
    </source>
</evidence>
<keyword evidence="7" id="KW-0732">Signal</keyword>
<dbReference type="InterPro" id="IPR018114">
    <property type="entry name" value="TRYPSIN_HIS"/>
</dbReference>
<dbReference type="GO" id="GO:0004252">
    <property type="term" value="F:serine-type endopeptidase activity"/>
    <property type="evidence" value="ECO:0007669"/>
    <property type="project" value="InterPro"/>
</dbReference>
<keyword evidence="10" id="KW-1185">Reference proteome</keyword>
<organism evidence="9 10">
    <name type="scientific">Allacma fusca</name>
    <dbReference type="NCBI Taxonomy" id="39272"/>
    <lineage>
        <taxon>Eukaryota</taxon>
        <taxon>Metazoa</taxon>
        <taxon>Ecdysozoa</taxon>
        <taxon>Arthropoda</taxon>
        <taxon>Hexapoda</taxon>
        <taxon>Collembola</taxon>
        <taxon>Symphypleona</taxon>
        <taxon>Sminthuridae</taxon>
        <taxon>Allacma</taxon>
    </lineage>
</organism>
<accession>A0A8J2K374</accession>
<dbReference type="Proteomes" id="UP000708208">
    <property type="component" value="Unassembled WGS sequence"/>
</dbReference>
<dbReference type="InterPro" id="IPR001254">
    <property type="entry name" value="Trypsin_dom"/>
</dbReference>
<comment type="caution">
    <text evidence="9">The sequence shown here is derived from an EMBL/GenBank/DDBJ whole genome shotgun (WGS) entry which is preliminary data.</text>
</comment>
<evidence type="ECO:0000256" key="5">
    <source>
        <dbReference type="ARBA" id="ARBA00022825"/>
    </source>
</evidence>
<evidence type="ECO:0000256" key="2">
    <source>
        <dbReference type="ARBA" id="ARBA00022525"/>
    </source>
</evidence>
<keyword evidence="4" id="KW-0378">Hydrolase</keyword>
<feature type="domain" description="Peptidase S1" evidence="8">
    <location>
        <begin position="29"/>
        <end position="260"/>
    </location>
</feature>
<dbReference type="Pfam" id="PF00089">
    <property type="entry name" value="Trypsin"/>
    <property type="match status" value="1"/>
</dbReference>
<comment type="subcellular location">
    <subcellularLocation>
        <location evidence="1">Secreted</location>
    </subcellularLocation>
</comment>
<keyword evidence="2" id="KW-0964">Secreted</keyword>
<sequence>MEYLFIFIACIATSYGAPPVSVSSPKILVVGGQPALKNEFPYQISLQRNGRHICGGAIISERAVLTAAHCVQLGEVQEFVVVAGDHSLINDDGTEQRRNVSAKILHPNYDAWTVFNDVALLTLTTPLTLNGAVNAIILPPEGHLAVGVGLASGWGISNQEEDKLSDILQKVGVPLATDEICREAYDPTDILDSMLCAGFPSGEHDVCRGDAGGPLVCFDRPVPYLCGIFSWQHTNCGEPNFFSVYSEVSYFTQWISSTIGQI</sequence>
<dbReference type="GO" id="GO:0005615">
    <property type="term" value="C:extracellular space"/>
    <property type="evidence" value="ECO:0007669"/>
    <property type="project" value="TreeGrafter"/>
</dbReference>
<dbReference type="PANTHER" id="PTHR24264:SF65">
    <property type="entry name" value="SRCR DOMAIN-CONTAINING PROTEIN"/>
    <property type="match status" value="1"/>
</dbReference>
<dbReference type="PANTHER" id="PTHR24264">
    <property type="entry name" value="TRYPSIN-RELATED"/>
    <property type="match status" value="1"/>
</dbReference>
<dbReference type="CDD" id="cd00190">
    <property type="entry name" value="Tryp_SPc"/>
    <property type="match status" value="1"/>
</dbReference>
<keyword evidence="5" id="KW-0720">Serine protease</keyword>
<dbReference type="FunFam" id="2.40.10.10:FF:000047">
    <property type="entry name" value="Trypsin eta"/>
    <property type="match status" value="1"/>
</dbReference>
<dbReference type="InterPro" id="IPR050127">
    <property type="entry name" value="Serine_Proteases_S1"/>
</dbReference>
<keyword evidence="6" id="KW-1015">Disulfide bond</keyword>
<dbReference type="PROSITE" id="PS50240">
    <property type="entry name" value="TRYPSIN_DOM"/>
    <property type="match status" value="1"/>
</dbReference>
<evidence type="ECO:0000256" key="6">
    <source>
        <dbReference type="ARBA" id="ARBA00023157"/>
    </source>
</evidence>
<proteinExistence type="predicted"/>
<gene>
    <name evidence="9" type="ORF">AFUS01_LOCUS8177</name>
</gene>
<dbReference type="GO" id="GO:0016485">
    <property type="term" value="P:protein processing"/>
    <property type="evidence" value="ECO:0007669"/>
    <property type="project" value="UniProtKB-ARBA"/>
</dbReference>
<dbReference type="SMART" id="SM00020">
    <property type="entry name" value="Tryp_SPc"/>
    <property type="match status" value="1"/>
</dbReference>
<dbReference type="PROSITE" id="PS00134">
    <property type="entry name" value="TRYPSIN_HIS"/>
    <property type="match status" value="1"/>
</dbReference>
<evidence type="ECO:0000256" key="7">
    <source>
        <dbReference type="SAM" id="SignalP"/>
    </source>
</evidence>
<reference evidence="9" key="1">
    <citation type="submission" date="2021-06" db="EMBL/GenBank/DDBJ databases">
        <authorList>
            <person name="Hodson N. C."/>
            <person name="Mongue J. A."/>
            <person name="Jaron S. K."/>
        </authorList>
    </citation>
    <scope>NUCLEOTIDE SEQUENCE</scope>
</reference>
<dbReference type="OrthoDB" id="10061449at2759"/>
<name>A0A8J2K374_9HEXA</name>
<evidence type="ECO:0000313" key="10">
    <source>
        <dbReference type="Proteomes" id="UP000708208"/>
    </source>
</evidence>
<feature type="chain" id="PRO_5035315775" description="Peptidase S1 domain-containing protein" evidence="7">
    <location>
        <begin position="17"/>
        <end position="262"/>
    </location>
</feature>
<evidence type="ECO:0000256" key="4">
    <source>
        <dbReference type="ARBA" id="ARBA00022801"/>
    </source>
</evidence>
<feature type="signal peptide" evidence="7">
    <location>
        <begin position="1"/>
        <end position="16"/>
    </location>
</feature>
<evidence type="ECO:0000256" key="3">
    <source>
        <dbReference type="ARBA" id="ARBA00022670"/>
    </source>
</evidence>
<dbReference type="EMBL" id="CAJVCH010056121">
    <property type="protein sequence ID" value="CAG7718808.1"/>
    <property type="molecule type" value="Genomic_DNA"/>
</dbReference>
<protein>
    <recommendedName>
        <fullName evidence="8">Peptidase S1 domain-containing protein</fullName>
    </recommendedName>
</protein>